<dbReference type="Gene3D" id="3.60.15.10">
    <property type="entry name" value="Ribonuclease Z/Hydroxyacylglutathione hydrolase-like"/>
    <property type="match status" value="1"/>
</dbReference>
<dbReference type="PANTHER" id="PTHR43694:SF1">
    <property type="entry name" value="RIBONUCLEASE J"/>
    <property type="match status" value="1"/>
</dbReference>
<evidence type="ECO:0000256" key="9">
    <source>
        <dbReference type="HAMAP-Rule" id="MF_01491"/>
    </source>
</evidence>
<comment type="caution">
    <text evidence="14">The sequence shown here is derived from an EMBL/GenBank/DDBJ whole genome shotgun (WGS) entry which is preliminary data.</text>
</comment>
<dbReference type="GO" id="GO:0008270">
    <property type="term" value="F:zinc ion binding"/>
    <property type="evidence" value="ECO:0007669"/>
    <property type="project" value="InterPro"/>
</dbReference>
<keyword evidence="6 12" id="KW-0862">Zinc</keyword>
<keyword evidence="12" id="KW-0106">Calcium</keyword>
<dbReference type="SMART" id="SM00849">
    <property type="entry name" value="Lactamase_B"/>
    <property type="match status" value="1"/>
</dbReference>
<dbReference type="PIRSF" id="PIRSF004803">
    <property type="entry name" value="RnjA"/>
    <property type="match status" value="1"/>
</dbReference>
<dbReference type="GO" id="GO:0005737">
    <property type="term" value="C:cytoplasm"/>
    <property type="evidence" value="ECO:0007669"/>
    <property type="project" value="UniProtKB-SubCell"/>
</dbReference>
<evidence type="ECO:0000256" key="12">
    <source>
        <dbReference type="PIRSR" id="PIRSR004803-3"/>
    </source>
</evidence>
<keyword evidence="3 12" id="KW-0479">Metal-binding</keyword>
<protein>
    <recommendedName>
        <fullName evidence="9">Ribonuclease J</fullName>
        <shortName evidence="9">RNase J</shortName>
        <ecNumber evidence="9">3.1.-.-</ecNumber>
    </recommendedName>
</protein>
<evidence type="ECO:0000256" key="2">
    <source>
        <dbReference type="ARBA" id="ARBA00022722"/>
    </source>
</evidence>
<gene>
    <name evidence="9" type="primary">rnj</name>
    <name evidence="14" type="ORF">A3J50_00625</name>
</gene>
<feature type="binding site" evidence="12">
    <location>
        <position position="88"/>
    </location>
    <ligand>
        <name>Zn(2+)</name>
        <dbReference type="ChEBI" id="CHEBI:29105"/>
        <label>1</label>
        <note>catalytic</note>
    </ligand>
</feature>
<dbReference type="Pfam" id="PF07521">
    <property type="entry name" value="RMMBL"/>
    <property type="match status" value="1"/>
</dbReference>
<comment type="cofactor">
    <cofactor evidence="12">
        <name>Ca(2+)</name>
        <dbReference type="ChEBI" id="CHEBI:29108"/>
    </cofactor>
    <text evidence="12">Binds 1 Ca(2+) cation per subunit. Seen in 1 crystal structure, it is not clear if it is physiologically important.</text>
</comment>
<dbReference type="InterPro" id="IPR011108">
    <property type="entry name" value="RMMBL"/>
</dbReference>
<comment type="function">
    <text evidence="9">An RNase that has 5'-3' exonuclease and possibly endonuclease activity. Involved in maturation of rRNA and in some organisms also mRNA maturation and/or decay.</text>
</comment>
<dbReference type="CDD" id="cd07714">
    <property type="entry name" value="RNaseJ_MBL-fold"/>
    <property type="match status" value="1"/>
</dbReference>
<dbReference type="AlphaFoldDB" id="A0A1G1WQ20"/>
<evidence type="ECO:0000256" key="1">
    <source>
        <dbReference type="ARBA" id="ARBA00022490"/>
    </source>
</evidence>
<evidence type="ECO:0000256" key="5">
    <source>
        <dbReference type="ARBA" id="ARBA00022801"/>
    </source>
</evidence>
<dbReference type="Pfam" id="PF22505">
    <property type="entry name" value="RNase_J_b_CASP"/>
    <property type="match status" value="1"/>
</dbReference>
<keyword evidence="1 9" id="KW-0963">Cytoplasm</keyword>
<dbReference type="EMBL" id="MHCX01000025">
    <property type="protein sequence ID" value="OGY29440.1"/>
    <property type="molecule type" value="Genomic_DNA"/>
</dbReference>
<proteinExistence type="inferred from homology"/>
<feature type="binding site" evidence="12">
    <location>
        <position position="87"/>
    </location>
    <ligand>
        <name>Zn(2+)</name>
        <dbReference type="ChEBI" id="CHEBI:29105"/>
        <label>1</label>
        <note>catalytic</note>
    </ligand>
</feature>
<dbReference type="GO" id="GO:0004521">
    <property type="term" value="F:RNA endonuclease activity"/>
    <property type="evidence" value="ECO:0007669"/>
    <property type="project" value="UniProtKB-UniRule"/>
</dbReference>
<dbReference type="Proteomes" id="UP000177821">
    <property type="component" value="Unassembled WGS sequence"/>
</dbReference>
<feature type="binding site" evidence="12">
    <location>
        <position position="173"/>
    </location>
    <ligand>
        <name>Zn(2+)</name>
        <dbReference type="ChEBI" id="CHEBI:29105"/>
        <label>1</label>
        <note>catalytic</note>
    </ligand>
</feature>
<accession>A0A1G1WQ20</accession>
<dbReference type="SUPFAM" id="SSF56281">
    <property type="entry name" value="Metallo-hydrolase/oxidoreductase"/>
    <property type="match status" value="1"/>
</dbReference>
<comment type="similarity">
    <text evidence="9">Belongs to the metallo-beta-lactamase superfamily. RNA-metabolizing metallo-beta-lactamase-like family. Bacterial RNase J subfamily.</text>
</comment>
<dbReference type="NCBIfam" id="TIGR00649">
    <property type="entry name" value="MG423"/>
    <property type="match status" value="1"/>
</dbReference>
<evidence type="ECO:0000256" key="10">
    <source>
        <dbReference type="PIRSR" id="PIRSR004803-1"/>
    </source>
</evidence>
<evidence type="ECO:0000256" key="3">
    <source>
        <dbReference type="ARBA" id="ARBA00022723"/>
    </source>
</evidence>
<feature type="binding site" evidence="12">
    <location>
        <position position="454"/>
    </location>
    <ligand>
        <name>Ca(2+)</name>
        <dbReference type="ChEBI" id="CHEBI:29108"/>
    </ligand>
</feature>
<evidence type="ECO:0000256" key="6">
    <source>
        <dbReference type="ARBA" id="ARBA00022833"/>
    </source>
</evidence>
<feature type="binding site" evidence="9 11">
    <location>
        <begin position="375"/>
        <end position="379"/>
    </location>
    <ligand>
        <name>substrate</name>
    </ligand>
</feature>
<keyword evidence="8 9" id="KW-0694">RNA-binding</keyword>
<evidence type="ECO:0000256" key="8">
    <source>
        <dbReference type="ARBA" id="ARBA00022884"/>
    </source>
</evidence>
<dbReference type="InterPro" id="IPR041636">
    <property type="entry name" value="RNase_J_C"/>
</dbReference>
<feature type="binding site" evidence="12">
    <location>
        <position position="60"/>
    </location>
    <ligand>
        <name>Ca(2+)</name>
        <dbReference type="ChEBI" id="CHEBI:29108"/>
    </ligand>
</feature>
<dbReference type="PANTHER" id="PTHR43694">
    <property type="entry name" value="RIBONUCLEASE J"/>
    <property type="match status" value="1"/>
</dbReference>
<evidence type="ECO:0000256" key="7">
    <source>
        <dbReference type="ARBA" id="ARBA00022839"/>
    </source>
</evidence>
<evidence type="ECO:0000313" key="14">
    <source>
        <dbReference type="EMBL" id="OGY29440.1"/>
    </source>
</evidence>
<keyword evidence="4 9" id="KW-0255">Endonuclease</keyword>
<reference evidence="14 15" key="1">
    <citation type="journal article" date="2016" name="Nat. Commun.">
        <title>Thousands of microbial genomes shed light on interconnected biogeochemical processes in an aquifer system.</title>
        <authorList>
            <person name="Anantharaman K."/>
            <person name="Brown C.T."/>
            <person name="Hug L.A."/>
            <person name="Sharon I."/>
            <person name="Castelle C.J."/>
            <person name="Probst A.J."/>
            <person name="Thomas B.C."/>
            <person name="Singh A."/>
            <person name="Wilkins M.J."/>
            <person name="Karaoz U."/>
            <person name="Brodie E.L."/>
            <person name="Williams K.H."/>
            <person name="Hubbard S.S."/>
            <person name="Banfield J.F."/>
        </authorList>
    </citation>
    <scope>NUCLEOTIDE SEQUENCE [LARGE SCALE GENOMIC DNA]</scope>
</reference>
<dbReference type="InterPro" id="IPR042173">
    <property type="entry name" value="RNase_J_2"/>
</dbReference>
<dbReference type="InterPro" id="IPR055132">
    <property type="entry name" value="RNase_J_b_CASP"/>
</dbReference>
<feature type="binding site" evidence="12">
    <location>
        <position position="83"/>
    </location>
    <ligand>
        <name>Zn(2+)</name>
        <dbReference type="ChEBI" id="CHEBI:29105"/>
        <label>1</label>
        <note>catalytic</note>
    </ligand>
</feature>
<feature type="binding site" evidence="12">
    <location>
        <position position="58"/>
    </location>
    <ligand>
        <name>Ca(2+)</name>
        <dbReference type="ChEBI" id="CHEBI:29108"/>
    </ligand>
</feature>
<dbReference type="HAMAP" id="MF_01491">
    <property type="entry name" value="RNase_J_bact"/>
    <property type="match status" value="1"/>
</dbReference>
<dbReference type="GO" id="GO:0003723">
    <property type="term" value="F:RNA binding"/>
    <property type="evidence" value="ECO:0007669"/>
    <property type="project" value="UniProtKB-UniRule"/>
</dbReference>
<keyword evidence="5 9" id="KW-0378">Hydrolase</keyword>
<dbReference type="InterPro" id="IPR004613">
    <property type="entry name" value="RNase_J"/>
</dbReference>
<dbReference type="Pfam" id="PF17770">
    <property type="entry name" value="RNase_J_C"/>
    <property type="match status" value="1"/>
</dbReference>
<feature type="binding site" evidence="12">
    <location>
        <position position="151"/>
    </location>
    <ligand>
        <name>Zn(2+)</name>
        <dbReference type="ChEBI" id="CHEBI:29105"/>
        <label>1</label>
        <note>catalytic</note>
    </ligand>
</feature>
<comment type="cofactor">
    <cofactor evidence="12">
        <name>Zn(2+)</name>
        <dbReference type="ChEBI" id="CHEBI:29105"/>
    </cofactor>
    <text evidence="12">Binds 2 Zn(2+) ions per subunit. It is not clear if Zn(2+) or Mg(2+) is physiologically important.</text>
</comment>
<keyword evidence="2 9" id="KW-0540">Nuclease</keyword>
<evidence type="ECO:0000256" key="11">
    <source>
        <dbReference type="PIRSR" id="PIRSR004803-2"/>
    </source>
</evidence>
<dbReference type="InterPro" id="IPR036866">
    <property type="entry name" value="RibonucZ/Hydroxyglut_hydro"/>
</dbReference>
<feature type="active site" description="Proton acceptor" evidence="10">
    <location>
        <position position="379"/>
    </location>
</feature>
<organism evidence="14 15">
    <name type="scientific">Candidatus Woykebacteria bacterium RIFCSPHIGHO2_02_FULL_43_16b</name>
    <dbReference type="NCBI Taxonomy" id="1802601"/>
    <lineage>
        <taxon>Bacteria</taxon>
        <taxon>Candidatus Woykeibacteriota</taxon>
    </lineage>
</organism>
<evidence type="ECO:0000259" key="13">
    <source>
        <dbReference type="SMART" id="SM00849"/>
    </source>
</evidence>
<dbReference type="GO" id="GO:0004534">
    <property type="term" value="F:5'-3' RNA exonuclease activity"/>
    <property type="evidence" value="ECO:0007669"/>
    <property type="project" value="UniProtKB-UniRule"/>
</dbReference>
<dbReference type="Gene3D" id="3.10.20.580">
    <property type="match status" value="1"/>
</dbReference>
<evidence type="ECO:0000256" key="4">
    <source>
        <dbReference type="ARBA" id="ARBA00022759"/>
    </source>
</evidence>
<dbReference type="Pfam" id="PF00753">
    <property type="entry name" value="Lactamase_B"/>
    <property type="match status" value="1"/>
</dbReference>
<dbReference type="GO" id="GO:0006364">
    <property type="term" value="P:rRNA processing"/>
    <property type="evidence" value="ECO:0007669"/>
    <property type="project" value="UniProtKB-UniRule"/>
</dbReference>
<feature type="binding site" evidence="11">
    <location>
        <begin position="242"/>
        <end position="244"/>
    </location>
    <ligand>
        <name>substrate</name>
    </ligand>
</feature>
<sequence length="563" mass="62355">MQFRLPAKQTHPTSGPTLRIIPLGGNGLVTKNMYVYEYGDDIIVVDCGMGFPEESMLGIDMVIPDITYLLERKRKIRAIFITHGHEDHIGALPFLAPQLNVPIYATKLTAGLIRVKLKEREVLNKTKVIVFDPSEVFTLGSFRITAFRVSHSIPDAVGFGITTPAGLAIHTGDYKFDWTPVDGKPTDVAKITALTKDGCLVLLSDSLRSEKPGTTLTELKIQEQFENEMRSAIGRVLITTFSSNISRIQQAINASVKFGRRVGIVGRSMENNMVVARELGYISYPQDLLIPPKDFDRVPPKNTTLIVAGSQGQSGSALTRISRGEHKFISIKPGDLVIFSSDPIPGHQDAVHSVIDNLTRLGAEVRYSDIIDDFHVSGHGSQSELLLMLSLCHPKYLIPISGMYRQMKQLGVLAEHAGMDPKNIFVEDEGTVFEFTQSSARITQKIELNNVMVDGLGVGDIGNVVLRDRKVLSEEGVVVVIVTIKKSTGEMIGEPDIVSRGFVYMKESEGLINEAKAVVRKTLEPVKVVDWHNSRDKIIDQLEKFLYERTERRPMILPVVVQA</sequence>
<feature type="active site" description="Proton donor" evidence="10">
    <location>
        <position position="205"/>
    </location>
</feature>
<feature type="binding site" evidence="12">
    <location>
        <position position="85"/>
    </location>
    <ligand>
        <name>Zn(2+)</name>
        <dbReference type="ChEBI" id="CHEBI:29105"/>
        <label>1</label>
        <note>catalytic</note>
    </ligand>
</feature>
<keyword evidence="9" id="KW-0698">rRNA processing</keyword>
<dbReference type="InterPro" id="IPR001279">
    <property type="entry name" value="Metallo-B-lactamas"/>
</dbReference>
<keyword evidence="7 9" id="KW-0269">Exonuclease</keyword>
<evidence type="ECO:0000313" key="15">
    <source>
        <dbReference type="Proteomes" id="UP000177821"/>
    </source>
</evidence>
<name>A0A1G1WQ20_9BACT</name>
<dbReference type="EC" id="3.1.-.-" evidence="9"/>
<comment type="subcellular location">
    <subcellularLocation>
        <location evidence="9">Cytoplasm</location>
    </subcellularLocation>
</comment>
<dbReference type="Gene3D" id="3.40.50.10710">
    <property type="entry name" value="Metallo-hydrolase/oxidoreductase"/>
    <property type="match status" value="1"/>
</dbReference>
<comment type="subunit">
    <text evidence="9">Homodimer, may be a subunit of the RNA degradosome.</text>
</comment>
<dbReference type="InterPro" id="IPR030854">
    <property type="entry name" value="RNase_J_bac"/>
</dbReference>
<feature type="domain" description="Metallo-beta-lactamase" evidence="13">
    <location>
        <begin position="30"/>
        <end position="225"/>
    </location>
</feature>